<accession>A0AAU7N468</accession>
<dbReference type="EMBL" id="PP848464">
    <property type="protein sequence ID" value="XBQ68773.1"/>
    <property type="molecule type" value="Genomic_DNA"/>
</dbReference>
<reference evidence="1" key="1">
    <citation type="submission" date="2024-05" db="EMBL/GenBank/DDBJ databases">
        <title>The simplest Porifera holobiont: glass sponge Aphrocallistes beatrix thrives with only two symbionts.</title>
        <authorList>
            <person name="N Garritano A."/>
            <person name="A Allen M."/>
            <person name="Thomas T."/>
        </authorList>
    </citation>
    <scope>NUCLEOTIDE SEQUENCE</scope>
    <source>
        <strain evidence="1">AB1</strain>
    </source>
</reference>
<protein>
    <submittedName>
        <fullName evidence="1">Uncharacterized protein</fullName>
    </submittedName>
</protein>
<gene>
    <name evidence="1" type="ORF">ZGOWGMRN_CDS_0039</name>
</gene>
<sequence>MSARNDASIRLTLQADAAISKANQLKQSMTGIGTEGKSTGSKIQGVTTSINSGLSSVKSSTETVSAGFKNIGSSAKTAEASTTTASKNMGIHLQATAGAANVLKANIMSVGNQATIMGQKGALAGQQMATGMNAASAGAVRANASASIMAVSVAGLSASVVQLQTSFSSLTSFELKHEKAQLKVRKLTDTLNATTVAAAQYQARYNKMVEQGITSGDQYNYIKGQSAVYNDKLVTQQADLEIGMKKAKLATEELSDANANFWSGVITSSVNIGIMSGLLITNLATMKANGIGALGLSAKMGVLTGAVRTFGGALTTILKHPVFLIATAAFLAWELALSGVVEKMLGLEDGSLSVTKNIMKMFDSLGTGITTTEAYADSVDTATISQEGLNAALDETGIAAGTAAGGLTTFKDSVNNDIKAQKQFTAEIDRSTRALDRFKKKRKINPALMAKYLGIAAGSMSGAGNLYQQGIAMGNEYYTTKSGKWTEQDQANKEARMASNMSAHKSALKAKLAIKDGIANTLREAGLGFGALKLTDGSMIKTIRGHASGRYSKDEVSRGFKGGDALQGSYLQGGREAWGELGSNVNKITSRMQSGDFESALKGLISARTAYRQELEMLIKNMLDKQAKEQEMIQAEKDRLTNLDGSKAKEYYNKVGTHEAYDVYDRINYRNYKTAMDGGATVNI</sequence>
<evidence type="ECO:0000313" key="1">
    <source>
        <dbReference type="EMBL" id="XBQ68773.1"/>
    </source>
</evidence>
<organism evidence="1">
    <name type="scientific">Nitrosopumivirus cobalaminus</name>
    <dbReference type="NCBI Taxonomy" id="3158414"/>
    <lineage>
        <taxon>Viruses</taxon>
    </lineage>
</organism>
<proteinExistence type="predicted"/>
<name>A0AAU7N468_9VIRU</name>